<evidence type="ECO:0000313" key="2">
    <source>
        <dbReference type="EMBL" id="KAK4268472.1"/>
    </source>
</evidence>
<dbReference type="AlphaFoldDB" id="A0AAE1JGT4"/>
<dbReference type="Proteomes" id="UP001293593">
    <property type="component" value="Unassembled WGS sequence"/>
</dbReference>
<proteinExistence type="predicted"/>
<feature type="transmembrane region" description="Helical" evidence="1">
    <location>
        <begin position="20"/>
        <end position="40"/>
    </location>
</feature>
<keyword evidence="1" id="KW-0472">Membrane</keyword>
<evidence type="ECO:0000313" key="3">
    <source>
        <dbReference type="Proteomes" id="UP001293593"/>
    </source>
</evidence>
<evidence type="ECO:0000256" key="1">
    <source>
        <dbReference type="SAM" id="Phobius"/>
    </source>
</evidence>
<organism evidence="2 3">
    <name type="scientific">Acacia crassicarpa</name>
    <name type="common">northern wattle</name>
    <dbReference type="NCBI Taxonomy" id="499986"/>
    <lineage>
        <taxon>Eukaryota</taxon>
        <taxon>Viridiplantae</taxon>
        <taxon>Streptophyta</taxon>
        <taxon>Embryophyta</taxon>
        <taxon>Tracheophyta</taxon>
        <taxon>Spermatophyta</taxon>
        <taxon>Magnoliopsida</taxon>
        <taxon>eudicotyledons</taxon>
        <taxon>Gunneridae</taxon>
        <taxon>Pentapetalae</taxon>
        <taxon>rosids</taxon>
        <taxon>fabids</taxon>
        <taxon>Fabales</taxon>
        <taxon>Fabaceae</taxon>
        <taxon>Caesalpinioideae</taxon>
        <taxon>mimosoid clade</taxon>
        <taxon>Acacieae</taxon>
        <taxon>Acacia</taxon>
    </lineage>
</organism>
<reference evidence="2" key="1">
    <citation type="submission" date="2023-10" db="EMBL/GenBank/DDBJ databases">
        <title>Chromosome-level genome of the transformable northern wattle, Acacia crassicarpa.</title>
        <authorList>
            <person name="Massaro I."/>
            <person name="Sinha N.R."/>
            <person name="Poethig S."/>
            <person name="Leichty A.R."/>
        </authorList>
    </citation>
    <scope>NUCLEOTIDE SEQUENCE</scope>
    <source>
        <strain evidence="2">Acra3RX</strain>
        <tissue evidence="2">Leaf</tissue>
    </source>
</reference>
<dbReference type="EMBL" id="JAWXYG010000007">
    <property type="protein sequence ID" value="KAK4268472.1"/>
    <property type="molecule type" value="Genomic_DNA"/>
</dbReference>
<keyword evidence="1" id="KW-1133">Transmembrane helix</keyword>
<keyword evidence="1" id="KW-0812">Transmembrane</keyword>
<protein>
    <submittedName>
        <fullName evidence="2">Uncharacterized protein</fullName>
    </submittedName>
</protein>
<accession>A0AAE1JGT4</accession>
<gene>
    <name evidence="2" type="ORF">QN277_025127</name>
</gene>
<sequence length="64" mass="7493">MAMRSIVYMMSSVILRKCLLVYNECSYLFIDVAFLLVSSLRFSGLIFRQSSVVPVQRYYRPFSP</sequence>
<name>A0AAE1JGT4_9FABA</name>
<keyword evidence="3" id="KW-1185">Reference proteome</keyword>
<comment type="caution">
    <text evidence="2">The sequence shown here is derived from an EMBL/GenBank/DDBJ whole genome shotgun (WGS) entry which is preliminary data.</text>
</comment>